<keyword evidence="2" id="KW-1185">Reference proteome</keyword>
<dbReference type="Proteomes" id="UP000886998">
    <property type="component" value="Unassembled WGS sequence"/>
</dbReference>
<sequence>MHFCSLGQVLDTKDPDLSLKRVVLGVVFSRAASTGSLNELFLCRQTLLQGCREKKFLTSLTSEEVFNIQMQCEDRIRCVLEEFPFSSSSQIPFVLWRDFHSRRLYFSAKEVSWPSANNNFLKI</sequence>
<reference evidence="1" key="1">
    <citation type="submission" date="2020-08" db="EMBL/GenBank/DDBJ databases">
        <title>Multicomponent nature underlies the extraordinary mechanical properties of spider dragline silk.</title>
        <authorList>
            <person name="Kono N."/>
            <person name="Nakamura H."/>
            <person name="Mori M."/>
            <person name="Yoshida Y."/>
            <person name="Ohtoshi R."/>
            <person name="Malay A.D."/>
            <person name="Moran D.A.P."/>
            <person name="Tomita M."/>
            <person name="Numata K."/>
            <person name="Arakawa K."/>
        </authorList>
    </citation>
    <scope>NUCLEOTIDE SEQUENCE</scope>
</reference>
<accession>A0A8X7C4S0</accession>
<proteinExistence type="predicted"/>
<name>A0A8X7C4S0_9ARAC</name>
<gene>
    <name evidence="1" type="ORF">TNIN_121141</name>
</gene>
<protein>
    <submittedName>
        <fullName evidence="1">Uncharacterized protein</fullName>
    </submittedName>
</protein>
<comment type="caution">
    <text evidence="1">The sequence shown here is derived from an EMBL/GenBank/DDBJ whole genome shotgun (WGS) entry which is preliminary data.</text>
</comment>
<organism evidence="1 2">
    <name type="scientific">Trichonephila inaurata madagascariensis</name>
    <dbReference type="NCBI Taxonomy" id="2747483"/>
    <lineage>
        <taxon>Eukaryota</taxon>
        <taxon>Metazoa</taxon>
        <taxon>Ecdysozoa</taxon>
        <taxon>Arthropoda</taxon>
        <taxon>Chelicerata</taxon>
        <taxon>Arachnida</taxon>
        <taxon>Araneae</taxon>
        <taxon>Araneomorphae</taxon>
        <taxon>Entelegynae</taxon>
        <taxon>Araneoidea</taxon>
        <taxon>Nephilidae</taxon>
        <taxon>Trichonephila</taxon>
        <taxon>Trichonephila inaurata</taxon>
    </lineage>
</organism>
<dbReference type="EMBL" id="BMAV01011383">
    <property type="protein sequence ID" value="GFY57181.1"/>
    <property type="molecule type" value="Genomic_DNA"/>
</dbReference>
<evidence type="ECO:0000313" key="2">
    <source>
        <dbReference type="Proteomes" id="UP000886998"/>
    </source>
</evidence>
<dbReference type="AlphaFoldDB" id="A0A8X7C4S0"/>
<evidence type="ECO:0000313" key="1">
    <source>
        <dbReference type="EMBL" id="GFY57181.1"/>
    </source>
</evidence>